<protein>
    <recommendedName>
        <fullName evidence="3">Required for respiratory growth protein 9, mitochondrial</fullName>
    </recommendedName>
</protein>
<comment type="caution">
    <text evidence="4">The sequence shown here is derived from an EMBL/GenBank/DDBJ whole genome shotgun (WGS) entry which is preliminary data.</text>
</comment>
<comment type="similarity">
    <text evidence="2">Belongs to the RRG9 family.</text>
</comment>
<evidence type="ECO:0000256" key="3">
    <source>
        <dbReference type="ARBA" id="ARBA00013566"/>
    </source>
</evidence>
<evidence type="ECO:0000313" key="4">
    <source>
        <dbReference type="EMBL" id="KAG0319812.1"/>
    </source>
</evidence>
<dbReference type="PANTHER" id="PTHR13475">
    <property type="entry name" value="NEUGRIN"/>
    <property type="match status" value="1"/>
</dbReference>
<comment type="function">
    <text evidence="1">Required for respiratory activity and maintenance and expression of the mitochondrial genome.</text>
</comment>
<organism evidence="4 5">
    <name type="scientific">Dissophora globulifera</name>
    <dbReference type="NCBI Taxonomy" id="979702"/>
    <lineage>
        <taxon>Eukaryota</taxon>
        <taxon>Fungi</taxon>
        <taxon>Fungi incertae sedis</taxon>
        <taxon>Mucoromycota</taxon>
        <taxon>Mortierellomycotina</taxon>
        <taxon>Mortierellomycetes</taxon>
        <taxon>Mortierellales</taxon>
        <taxon>Mortierellaceae</taxon>
        <taxon>Dissophora</taxon>
    </lineage>
</organism>
<proteinExistence type="inferred from homology"/>
<keyword evidence="5" id="KW-1185">Reference proteome</keyword>
<evidence type="ECO:0000256" key="1">
    <source>
        <dbReference type="ARBA" id="ARBA00003548"/>
    </source>
</evidence>
<dbReference type="AlphaFoldDB" id="A0A9P6RHI1"/>
<sequence length="307" mass="34586">MDSRCDIFTIFLSYDGLYIHKRVNAFELPTNNLQLGLLFAALGPLATPVPAPATSTVQRASFGQSGDNVDAFQHPSVMQEARRRWGIGSTNYASIISPAGRPEVLQETRTLTESRIAAGHAGQRLQTNLAGIPGDEQSHGHVVAKLDRPPGAESSVLNPHLHHRNTEPMPRWLQHKLAIKEKLLGKTWNPQRKLSRQAMEEVRYLRKQFPEEWTTPKLAEHFNVASESIVRILRTDFQPSTGRLAEQDLAKERNRKANLSANLEKIKSERHAAWQQKKFEREKVVYKTSAKTTRIRLGAPTRNIGSK</sequence>
<dbReference type="Pfam" id="PF06413">
    <property type="entry name" value="Neugrin"/>
    <property type="match status" value="1"/>
</dbReference>
<dbReference type="Proteomes" id="UP000738325">
    <property type="component" value="Unassembled WGS sequence"/>
</dbReference>
<name>A0A9P6RHI1_9FUNG</name>
<dbReference type="PANTHER" id="PTHR13475:SF3">
    <property type="entry name" value="NEUGRIN"/>
    <property type="match status" value="1"/>
</dbReference>
<dbReference type="OrthoDB" id="5578174at2759"/>
<dbReference type="InterPro" id="IPR010487">
    <property type="entry name" value="NGRN/Rrg9"/>
</dbReference>
<evidence type="ECO:0000313" key="5">
    <source>
        <dbReference type="Proteomes" id="UP000738325"/>
    </source>
</evidence>
<evidence type="ECO:0000256" key="2">
    <source>
        <dbReference type="ARBA" id="ARBA00010895"/>
    </source>
</evidence>
<reference evidence="4" key="1">
    <citation type="journal article" date="2020" name="Fungal Divers.">
        <title>Resolving the Mortierellaceae phylogeny through synthesis of multi-gene phylogenetics and phylogenomics.</title>
        <authorList>
            <person name="Vandepol N."/>
            <person name="Liber J."/>
            <person name="Desiro A."/>
            <person name="Na H."/>
            <person name="Kennedy M."/>
            <person name="Barry K."/>
            <person name="Grigoriev I.V."/>
            <person name="Miller A.N."/>
            <person name="O'Donnell K."/>
            <person name="Stajich J.E."/>
            <person name="Bonito G."/>
        </authorList>
    </citation>
    <scope>NUCLEOTIDE SEQUENCE</scope>
    <source>
        <strain evidence="4">REB-010B</strain>
    </source>
</reference>
<dbReference type="EMBL" id="JAAAIP010000308">
    <property type="protein sequence ID" value="KAG0319812.1"/>
    <property type="molecule type" value="Genomic_DNA"/>
</dbReference>
<accession>A0A9P6RHI1</accession>
<dbReference type="GO" id="GO:0005634">
    <property type="term" value="C:nucleus"/>
    <property type="evidence" value="ECO:0007669"/>
    <property type="project" value="TreeGrafter"/>
</dbReference>
<gene>
    <name evidence="4" type="primary">RRG9</name>
    <name evidence="4" type="ORF">BGZ99_004888</name>
</gene>